<feature type="region of interest" description="Disordered" evidence="4">
    <location>
        <begin position="1546"/>
        <end position="1579"/>
    </location>
</feature>
<feature type="compositionally biased region" description="Low complexity" evidence="4">
    <location>
        <begin position="1546"/>
        <end position="1561"/>
    </location>
</feature>
<feature type="region of interest" description="Disordered" evidence="4">
    <location>
        <begin position="1793"/>
        <end position="1813"/>
    </location>
</feature>
<feature type="domain" description="RsdA/BaiN/AoA(So)-like Rossmann fold-like" evidence="5">
    <location>
        <begin position="20"/>
        <end position="157"/>
    </location>
</feature>
<feature type="region of interest" description="Disordered" evidence="4">
    <location>
        <begin position="389"/>
        <end position="414"/>
    </location>
</feature>
<feature type="region of interest" description="Disordered" evidence="4">
    <location>
        <begin position="762"/>
        <end position="820"/>
    </location>
</feature>
<dbReference type="Proteomes" id="UP000612055">
    <property type="component" value="Unassembled WGS sequence"/>
</dbReference>
<dbReference type="InterPro" id="IPR055178">
    <property type="entry name" value="RsdA/BaiN/AoA(So)-like_dom"/>
</dbReference>
<sequence>MVVRSSATPGPATTDSEPVHVTIVGGGAAGLTAAFFAAEHGAKVTVLERTRECGKKILMSGGSRCNVLPFEVDLTTDFFSDSPASAVRAVFASWSLELCKAWLEDPWWGVGLDLSLEEESLKYFPTSNSSREVRDKLVAACLSRGVSFRYGASVEGLQPLTLTPPQPPPSGSPALEGNGTAEAPAPASASASEAAGSSGGSGGDGSDGEAASRTASGAGASSSGPAVEGVDGAAGSGAGGAARGKKKGKGGRGAKGGAAAEAAADQPPPPRTRWLCRLQDGTEHVTDKLIIATGGLSFPAVGTDGTGHRLLAALGHSLQPTYAALTPLTGAHPAGQQLAGVSMYDIELSVQLPDAKKPRTSRRTALLFTHKGYSGPAVLDLSHHAVKALTRGGRPPPPPSPPPSPAPATAAPAAAKATAAAAGGGGGSAKAPVVAAAASGPQSAAAAAAATAAAGGRYLPSGLPSLRVNWTHEPAAVWDERIRGGGTAQVATLLQRHGLRERLAEALAAECGLTGRRVCDVNRAERAALVTALTAYELPYAGHEGYKKAEVTGGGVRLEEVDCATLESRLLPGLFLCGECLDVFGRIGGFNFYWAWVTGRLAGVGAAQGGLHPKRASRQAKAAGALVSPEGCSGSLYTEAQPAAKGAPAAAARQHAAPVATEAGAGAEALAGKAHAGSAHAASVVPRPAGAGQVKRHSTADPAAAPAAQSQRPPSPGTSDGPGEPPRTGAPPLDPASQRLARIRQRAAELLARRLRDGLCSQPARIGGEAETAADPSAGSGHEAPQGAQGAGPREAAPAGTAAPQLSHPPSEAAMGPEEPLPATAAAAAALELTGMAASAAEAAAGSAAPNVTVPKAAAARSEALPLGPSSAACSATAPEPSPLAASAALAAALPQHSAPKLHVLIAAAFPESDPSALGQSAPPARCENESAKPLKAFVLGLPFLEFVTRPGSSGDDPVRLLPDELRSMAAAAARAAAGAAAGAAVQGAAGAPVAAGAEAEVVAGRSHARPEHEAPTGVGQVERHSTADPAAATAAQPLQPPCLAASSGPGEPPPTGPPLLDPACQRLARIRQRAAELLARRPRDSLWSQPARIAGQAETAADPSAESGHEAPQAAQEAGPQEAAAAGTAAPQLPHPPSTAASGPSEPLSAADTAAGASELTRPVASAAGAAAGASGPAASTAEAAAGSAAPSLPAAAAPAGSETLPLAPSSAARSATPSGAALQDSAPRLCALIAAAFPAAIVDVSSLARLSRAISLCLAGRPRATLGPYMSARVSHIGGQLRKAKAQGMLGADVELPKPLKPFLRSLRFVRLMPTPGSSGDDEVVRLLPDRLRRVAAAAARAVAAVGPAGGAAVQVASGGPDPANAHAHAHVALVRAPRAANSNLHELIAAAFPGAPRHHFARLCRAVATLLTSKRGYVEELTPVVAHLNRMPGEQWGDALRAFSQPRSLLAAAGGCFVVNRRRGDPSGALFVRLDVSALARKAWKRRGAASECLHGCGRRFGPCGRSICHRQCQPSHFDATGAGRSRATAAVACWPPPVTGPRAASASAAEAPRTATAVEGPLAAADRAPSTRMGPAPAAAAQESTCATLLAESVAAVLEALRDLCYLSELTPPMSAWEVGGPQEGLPGLPLPEHQLPAGARHDSAAAVQGRQEAAASASAEEQCGGTTLLQWHGLREHLAEALAAECGLTGRRVCDVNRAERAALVTARTAYELPYAGQEGYKKAEVTGGGVRLEEVVCATLESRLLPPGLFLCGECLDVFGRIGGFNFYWAWVTGRLAGGGRGPGAAAPQAGVQAGQGGGVGLTTEES</sequence>
<feature type="region of interest" description="Disordered" evidence="4">
    <location>
        <begin position="1089"/>
        <end position="1162"/>
    </location>
</feature>
<accession>A0A835XTR7</accession>
<dbReference type="PANTHER" id="PTHR42887:SF2">
    <property type="entry name" value="OS12G0638800 PROTEIN"/>
    <property type="match status" value="1"/>
</dbReference>
<dbReference type="InterPro" id="IPR023166">
    <property type="entry name" value="BaiN-like_dom_sf"/>
</dbReference>
<feature type="domain" description="RsdA/BaiN/AoA(So)-like Rossmann fold-like" evidence="5">
    <location>
        <begin position="1718"/>
        <end position="1784"/>
    </location>
</feature>
<feature type="region of interest" description="Disordered" evidence="4">
    <location>
        <begin position="1194"/>
        <end position="1221"/>
    </location>
</feature>
<dbReference type="PANTHER" id="PTHR42887">
    <property type="entry name" value="OS12G0638800 PROTEIN"/>
    <property type="match status" value="1"/>
</dbReference>
<feature type="region of interest" description="Disordered" evidence="4">
    <location>
        <begin position="1003"/>
        <end position="1063"/>
    </location>
</feature>
<evidence type="ECO:0000259" key="6">
    <source>
        <dbReference type="Pfam" id="PF22780"/>
    </source>
</evidence>
<feature type="compositionally biased region" description="Pro residues" evidence="4">
    <location>
        <begin position="1051"/>
        <end position="1061"/>
    </location>
</feature>
<feature type="compositionally biased region" description="Low complexity" evidence="4">
    <location>
        <begin position="208"/>
        <end position="231"/>
    </location>
</feature>
<dbReference type="Gene3D" id="1.10.8.260">
    <property type="entry name" value="HI0933 insert domain-like"/>
    <property type="match status" value="2"/>
</dbReference>
<evidence type="ECO:0000313" key="7">
    <source>
        <dbReference type="EMBL" id="KAG2490098.1"/>
    </source>
</evidence>
<dbReference type="InterPro" id="IPR036188">
    <property type="entry name" value="FAD/NAD-bd_sf"/>
</dbReference>
<keyword evidence="3" id="KW-0274">FAD</keyword>
<name>A0A835XTR7_9CHLO</name>
<feature type="domain" description="RsdA/BaiN/AoA(So)-like insert" evidence="6">
    <location>
        <begin position="322"/>
        <end position="390"/>
    </location>
</feature>
<evidence type="ECO:0000313" key="8">
    <source>
        <dbReference type="Proteomes" id="UP000612055"/>
    </source>
</evidence>
<keyword evidence="8" id="KW-1185">Reference proteome</keyword>
<dbReference type="SUPFAM" id="SSF160996">
    <property type="entry name" value="HI0933 insert domain-like"/>
    <property type="match status" value="2"/>
</dbReference>
<feature type="compositionally biased region" description="Low complexity" evidence="4">
    <location>
        <begin position="1111"/>
        <end position="1132"/>
    </location>
</feature>
<dbReference type="InterPro" id="IPR004792">
    <property type="entry name" value="BaiN-like"/>
</dbReference>
<evidence type="ECO:0000256" key="2">
    <source>
        <dbReference type="ARBA" id="ARBA00022630"/>
    </source>
</evidence>
<comment type="caution">
    <text evidence="7">The sequence shown here is derived from an EMBL/GenBank/DDBJ whole genome shotgun (WGS) entry which is preliminary data.</text>
</comment>
<comment type="cofactor">
    <cofactor evidence="1">
        <name>FAD</name>
        <dbReference type="ChEBI" id="CHEBI:57692"/>
    </cofactor>
</comment>
<reference evidence="7" key="1">
    <citation type="journal article" date="2020" name="bioRxiv">
        <title>Comparative genomics of Chlamydomonas.</title>
        <authorList>
            <person name="Craig R.J."/>
            <person name="Hasan A.R."/>
            <person name="Ness R.W."/>
            <person name="Keightley P.D."/>
        </authorList>
    </citation>
    <scope>NUCLEOTIDE SEQUENCE</scope>
    <source>
        <strain evidence="7">CCAP 11/70</strain>
    </source>
</reference>
<feature type="compositionally biased region" description="Basic residues" evidence="4">
    <location>
        <begin position="243"/>
        <end position="252"/>
    </location>
</feature>
<feature type="compositionally biased region" description="Low complexity" evidence="4">
    <location>
        <begin position="181"/>
        <end position="196"/>
    </location>
</feature>
<gene>
    <name evidence="7" type="ORF">HYH03_011404</name>
</gene>
<feature type="compositionally biased region" description="Low complexity" evidence="4">
    <location>
        <begin position="702"/>
        <end position="712"/>
    </location>
</feature>
<feature type="compositionally biased region" description="Pro residues" evidence="4">
    <location>
        <begin position="162"/>
        <end position="171"/>
    </location>
</feature>
<dbReference type="Pfam" id="PF03486">
    <property type="entry name" value="HI0933_like"/>
    <property type="match status" value="3"/>
</dbReference>
<protein>
    <submittedName>
        <fullName evidence="7">Uncharacterized protein</fullName>
    </submittedName>
</protein>
<feature type="domain" description="RsdA/BaiN/AoA(So)-like Rossmann fold-like" evidence="5">
    <location>
        <begin position="277"/>
        <end position="603"/>
    </location>
</feature>
<dbReference type="Pfam" id="PF22780">
    <property type="entry name" value="HI0933_like_1st"/>
    <property type="match status" value="1"/>
</dbReference>
<feature type="compositionally biased region" description="Pro residues" evidence="4">
    <location>
        <begin position="394"/>
        <end position="406"/>
    </location>
</feature>
<feature type="compositionally biased region" description="Low complexity" evidence="4">
    <location>
        <begin position="1028"/>
        <end position="1050"/>
    </location>
</feature>
<organism evidence="7 8">
    <name type="scientific">Edaphochlamys debaryana</name>
    <dbReference type="NCBI Taxonomy" id="47281"/>
    <lineage>
        <taxon>Eukaryota</taxon>
        <taxon>Viridiplantae</taxon>
        <taxon>Chlorophyta</taxon>
        <taxon>core chlorophytes</taxon>
        <taxon>Chlorophyceae</taxon>
        <taxon>CS clade</taxon>
        <taxon>Chlamydomonadales</taxon>
        <taxon>Chlamydomonadales incertae sedis</taxon>
        <taxon>Edaphochlamys</taxon>
    </lineage>
</organism>
<dbReference type="InterPro" id="IPR057661">
    <property type="entry name" value="RsdA/BaiN/AoA(So)_Rossmann"/>
</dbReference>
<feature type="compositionally biased region" description="Pro residues" evidence="4">
    <location>
        <begin position="723"/>
        <end position="734"/>
    </location>
</feature>
<keyword evidence="2" id="KW-0285">Flavoprotein</keyword>
<evidence type="ECO:0000256" key="3">
    <source>
        <dbReference type="ARBA" id="ARBA00022827"/>
    </source>
</evidence>
<dbReference type="OrthoDB" id="9930022at2759"/>
<dbReference type="Gene3D" id="2.40.30.10">
    <property type="entry name" value="Translation factors"/>
    <property type="match status" value="3"/>
</dbReference>
<proteinExistence type="predicted"/>
<dbReference type="SUPFAM" id="SSF51905">
    <property type="entry name" value="FAD/NAD(P)-binding domain"/>
    <property type="match status" value="2"/>
</dbReference>
<feature type="compositionally biased region" description="Gly residues" evidence="4">
    <location>
        <begin position="232"/>
        <end position="242"/>
    </location>
</feature>
<feature type="region of interest" description="Disordered" evidence="4">
    <location>
        <begin position="158"/>
        <end position="273"/>
    </location>
</feature>
<evidence type="ECO:0000256" key="4">
    <source>
        <dbReference type="SAM" id="MobiDB-lite"/>
    </source>
</evidence>
<dbReference type="EMBL" id="JAEHOE010000065">
    <property type="protein sequence ID" value="KAG2490098.1"/>
    <property type="molecule type" value="Genomic_DNA"/>
</dbReference>
<feature type="region of interest" description="Disordered" evidence="4">
    <location>
        <begin position="688"/>
        <end position="735"/>
    </location>
</feature>
<dbReference type="Gene3D" id="3.50.50.60">
    <property type="entry name" value="FAD/NAD(P)-binding domain"/>
    <property type="match status" value="4"/>
</dbReference>
<evidence type="ECO:0000256" key="1">
    <source>
        <dbReference type="ARBA" id="ARBA00001974"/>
    </source>
</evidence>
<evidence type="ECO:0000259" key="5">
    <source>
        <dbReference type="Pfam" id="PF03486"/>
    </source>
</evidence>